<dbReference type="Pfam" id="PF02224">
    <property type="entry name" value="Cytidylate_kin"/>
    <property type="match status" value="1"/>
</dbReference>
<dbReference type="EC" id="2.7.4.25" evidence="1"/>
<feature type="non-terminal residue" evidence="9">
    <location>
        <position position="109"/>
    </location>
</feature>
<accession>A0A7V0T755</accession>
<feature type="domain" description="Cytidylate kinase" evidence="8">
    <location>
        <begin position="10"/>
        <end position="109"/>
    </location>
</feature>
<evidence type="ECO:0000256" key="6">
    <source>
        <dbReference type="ARBA" id="ARBA00047615"/>
    </source>
</evidence>
<organism evidence="9">
    <name type="scientific">candidate division WOR-3 bacterium</name>
    <dbReference type="NCBI Taxonomy" id="2052148"/>
    <lineage>
        <taxon>Bacteria</taxon>
        <taxon>Bacteria division WOR-3</taxon>
    </lineage>
</organism>
<evidence type="ECO:0000259" key="8">
    <source>
        <dbReference type="Pfam" id="PF02224"/>
    </source>
</evidence>
<dbReference type="GO" id="GO:0006139">
    <property type="term" value="P:nucleobase-containing compound metabolic process"/>
    <property type="evidence" value="ECO:0007669"/>
    <property type="project" value="InterPro"/>
</dbReference>
<dbReference type="AlphaFoldDB" id="A0A7V0T755"/>
<evidence type="ECO:0000256" key="1">
    <source>
        <dbReference type="ARBA" id="ARBA00012906"/>
    </source>
</evidence>
<reference evidence="9" key="1">
    <citation type="journal article" date="2020" name="mSystems">
        <title>Genome- and Community-Level Interaction Insights into Carbon Utilization and Element Cycling Functions of Hydrothermarchaeota in Hydrothermal Sediment.</title>
        <authorList>
            <person name="Zhou Z."/>
            <person name="Liu Y."/>
            <person name="Xu W."/>
            <person name="Pan J."/>
            <person name="Luo Z.H."/>
            <person name="Li M."/>
        </authorList>
    </citation>
    <scope>NUCLEOTIDE SEQUENCE [LARGE SCALE GENOMIC DNA]</scope>
    <source>
        <strain evidence="9">SpSt-1182</strain>
    </source>
</reference>
<keyword evidence="5" id="KW-0067">ATP-binding</keyword>
<name>A0A7V0T755_UNCW3</name>
<dbReference type="EMBL" id="DSBX01000306">
    <property type="protein sequence ID" value="HDR00204.1"/>
    <property type="molecule type" value="Genomic_DNA"/>
</dbReference>
<comment type="catalytic activity">
    <reaction evidence="7">
        <text>CMP + ATP = CDP + ADP</text>
        <dbReference type="Rhea" id="RHEA:11600"/>
        <dbReference type="ChEBI" id="CHEBI:30616"/>
        <dbReference type="ChEBI" id="CHEBI:58069"/>
        <dbReference type="ChEBI" id="CHEBI:60377"/>
        <dbReference type="ChEBI" id="CHEBI:456216"/>
        <dbReference type="EC" id="2.7.4.25"/>
    </reaction>
</comment>
<sequence>MRVGGTGFVVAIDGPAGSGKSTTARLVADCLGFRHLDTGAMYRAVALACLETETDPSDAPAMKRLLARTRVGIVWTPGAAAGNGVLLDGRDVGREIREPRVSGLVSRVA</sequence>
<gene>
    <name evidence="9" type="ORF">ENN51_07990</name>
</gene>
<evidence type="ECO:0000256" key="4">
    <source>
        <dbReference type="ARBA" id="ARBA00022777"/>
    </source>
</evidence>
<proteinExistence type="predicted"/>
<comment type="catalytic activity">
    <reaction evidence="6">
        <text>dCMP + ATP = dCDP + ADP</text>
        <dbReference type="Rhea" id="RHEA:25094"/>
        <dbReference type="ChEBI" id="CHEBI:30616"/>
        <dbReference type="ChEBI" id="CHEBI:57566"/>
        <dbReference type="ChEBI" id="CHEBI:58593"/>
        <dbReference type="ChEBI" id="CHEBI:456216"/>
        <dbReference type="EC" id="2.7.4.25"/>
    </reaction>
</comment>
<dbReference type="GO" id="GO:0036431">
    <property type="term" value="F:dCMP kinase activity"/>
    <property type="evidence" value="ECO:0007669"/>
    <property type="project" value="InterPro"/>
</dbReference>
<evidence type="ECO:0000256" key="2">
    <source>
        <dbReference type="ARBA" id="ARBA00022679"/>
    </source>
</evidence>
<dbReference type="SUPFAM" id="SSF52540">
    <property type="entry name" value="P-loop containing nucleoside triphosphate hydrolases"/>
    <property type="match status" value="1"/>
</dbReference>
<dbReference type="GO" id="GO:0005524">
    <property type="term" value="F:ATP binding"/>
    <property type="evidence" value="ECO:0007669"/>
    <property type="project" value="UniProtKB-KW"/>
</dbReference>
<keyword evidence="2" id="KW-0808">Transferase</keyword>
<evidence type="ECO:0000256" key="7">
    <source>
        <dbReference type="ARBA" id="ARBA00048478"/>
    </source>
</evidence>
<evidence type="ECO:0000256" key="3">
    <source>
        <dbReference type="ARBA" id="ARBA00022741"/>
    </source>
</evidence>
<dbReference type="InterPro" id="IPR027417">
    <property type="entry name" value="P-loop_NTPase"/>
</dbReference>
<dbReference type="Gene3D" id="3.40.50.300">
    <property type="entry name" value="P-loop containing nucleotide triphosphate hydrolases"/>
    <property type="match status" value="1"/>
</dbReference>
<keyword evidence="3" id="KW-0547">Nucleotide-binding</keyword>
<dbReference type="Proteomes" id="UP000885672">
    <property type="component" value="Unassembled WGS sequence"/>
</dbReference>
<comment type="caution">
    <text evidence="9">The sequence shown here is derived from an EMBL/GenBank/DDBJ whole genome shotgun (WGS) entry which is preliminary data.</text>
</comment>
<evidence type="ECO:0000313" key="9">
    <source>
        <dbReference type="EMBL" id="HDR00204.1"/>
    </source>
</evidence>
<keyword evidence="4 9" id="KW-0418">Kinase</keyword>
<dbReference type="InterPro" id="IPR011994">
    <property type="entry name" value="Cytidylate_kinase_dom"/>
</dbReference>
<evidence type="ECO:0000256" key="5">
    <source>
        <dbReference type="ARBA" id="ARBA00022840"/>
    </source>
</evidence>
<protein>
    <recommendedName>
        <fullName evidence="1">(d)CMP kinase</fullName>
        <ecNumber evidence="1">2.7.4.25</ecNumber>
    </recommendedName>
</protein>